<comment type="similarity">
    <text evidence="1 4">Belongs to the bacterial histone-like protein family.</text>
</comment>
<dbReference type="GO" id="GO:0030261">
    <property type="term" value="P:chromosome condensation"/>
    <property type="evidence" value="ECO:0007669"/>
    <property type="project" value="UniProtKB-KW"/>
</dbReference>
<evidence type="ECO:0000256" key="3">
    <source>
        <dbReference type="ARBA" id="ARBA00023125"/>
    </source>
</evidence>
<dbReference type="InterPro" id="IPR010992">
    <property type="entry name" value="IHF-like_DNA-bd_dom_sf"/>
</dbReference>
<organism evidence="5 6">
    <name type="scientific">Teichococcus coralli</name>
    <dbReference type="NCBI Taxonomy" id="2545983"/>
    <lineage>
        <taxon>Bacteria</taxon>
        <taxon>Pseudomonadati</taxon>
        <taxon>Pseudomonadota</taxon>
        <taxon>Alphaproteobacteria</taxon>
        <taxon>Acetobacterales</taxon>
        <taxon>Roseomonadaceae</taxon>
        <taxon>Roseomonas</taxon>
    </lineage>
</organism>
<reference evidence="5 6" key="1">
    <citation type="submission" date="2019-03" db="EMBL/GenBank/DDBJ databases">
        <title>Roseomonas sp. a novel Roseomonas species isolated from Sea whip Gorgonian.</title>
        <authorList>
            <person name="Li F."/>
            <person name="Pan X."/>
            <person name="Huang S."/>
            <person name="Li Z."/>
            <person name="Meng B."/>
        </authorList>
    </citation>
    <scope>NUCLEOTIDE SEQUENCE [LARGE SCALE GENOMIC DNA]</scope>
    <source>
        <strain evidence="5 6">M0104</strain>
    </source>
</reference>
<keyword evidence="2" id="KW-0226">DNA condensation</keyword>
<dbReference type="PRINTS" id="PR01727">
    <property type="entry name" value="DNABINDINGHU"/>
</dbReference>
<dbReference type="InterPro" id="IPR000119">
    <property type="entry name" value="Hist_DNA-bd"/>
</dbReference>
<dbReference type="Proteomes" id="UP000460715">
    <property type="component" value="Unassembled WGS sequence"/>
</dbReference>
<accession>A0A845B3X6</accession>
<evidence type="ECO:0000256" key="2">
    <source>
        <dbReference type="ARBA" id="ARBA00023067"/>
    </source>
</evidence>
<name>A0A845B3X6_9PROT</name>
<keyword evidence="3 5" id="KW-0238">DNA-binding</keyword>
<protein>
    <submittedName>
        <fullName evidence="5">HU family DNA-binding protein</fullName>
    </submittedName>
</protein>
<dbReference type="SUPFAM" id="SSF47729">
    <property type="entry name" value="IHF-like DNA-binding proteins"/>
    <property type="match status" value="1"/>
</dbReference>
<dbReference type="Pfam" id="PF00216">
    <property type="entry name" value="Bac_DNA_binding"/>
    <property type="match status" value="1"/>
</dbReference>
<evidence type="ECO:0000256" key="1">
    <source>
        <dbReference type="ARBA" id="ARBA00010529"/>
    </source>
</evidence>
<dbReference type="SMART" id="SM00411">
    <property type="entry name" value="BHL"/>
    <property type="match status" value="1"/>
</dbReference>
<dbReference type="AlphaFoldDB" id="A0A845B3X6"/>
<comment type="caution">
    <text evidence="5">The sequence shown here is derived from an EMBL/GenBank/DDBJ whole genome shotgun (WGS) entry which is preliminary data.</text>
</comment>
<evidence type="ECO:0000313" key="5">
    <source>
        <dbReference type="EMBL" id="MXP61901.1"/>
    </source>
</evidence>
<proteinExistence type="inferred from homology"/>
<evidence type="ECO:0000256" key="4">
    <source>
        <dbReference type="RuleBase" id="RU003939"/>
    </source>
</evidence>
<sequence>MSKAFISQVIQDSVGCTGVAANRAAGDLITAIIKEMKKSGGFTLPSFGTFSVRKTKARKAVNPRTGEPVKVKAGRTVRFKASPNLKKAV</sequence>
<dbReference type="GO" id="GO:0030527">
    <property type="term" value="F:structural constituent of chromatin"/>
    <property type="evidence" value="ECO:0007669"/>
    <property type="project" value="InterPro"/>
</dbReference>
<dbReference type="Gene3D" id="4.10.520.10">
    <property type="entry name" value="IHF-like DNA-binding proteins"/>
    <property type="match status" value="1"/>
</dbReference>
<dbReference type="EMBL" id="SNVJ01000001">
    <property type="protein sequence ID" value="MXP61901.1"/>
    <property type="molecule type" value="Genomic_DNA"/>
</dbReference>
<dbReference type="GO" id="GO:0003677">
    <property type="term" value="F:DNA binding"/>
    <property type="evidence" value="ECO:0007669"/>
    <property type="project" value="UniProtKB-KW"/>
</dbReference>
<keyword evidence="6" id="KW-1185">Reference proteome</keyword>
<dbReference type="OrthoDB" id="9799835at2"/>
<gene>
    <name evidence="5" type="ORF">E0493_00875</name>
</gene>
<dbReference type="PANTHER" id="PTHR33175">
    <property type="entry name" value="DNA-BINDING PROTEIN HU"/>
    <property type="match status" value="1"/>
</dbReference>
<dbReference type="RefSeq" id="WP_160935021.1">
    <property type="nucleotide sequence ID" value="NZ_SNVJ01000001.1"/>
</dbReference>
<dbReference type="PANTHER" id="PTHR33175:SF3">
    <property type="entry name" value="DNA-BINDING PROTEIN HU-BETA"/>
    <property type="match status" value="1"/>
</dbReference>
<evidence type="ECO:0000313" key="6">
    <source>
        <dbReference type="Proteomes" id="UP000460715"/>
    </source>
</evidence>